<comment type="caution">
    <text evidence="1">The sequence shown here is derived from an EMBL/GenBank/DDBJ whole genome shotgun (WGS) entry which is preliminary data.</text>
</comment>
<sequence>MDPSFWKLKDYCKKENWGFKLESQAQVSFKDKRNIRIL</sequence>
<dbReference type="Proteomes" id="UP000012099">
    <property type="component" value="Unassembled WGS sequence"/>
</dbReference>
<evidence type="ECO:0000313" key="2">
    <source>
        <dbReference type="Proteomes" id="UP000012099"/>
    </source>
</evidence>
<organism evidence="1 2">
    <name type="scientific">Leptospira noguchii str. 2007001578</name>
    <dbReference type="NCBI Taxonomy" id="1049974"/>
    <lineage>
        <taxon>Bacteria</taxon>
        <taxon>Pseudomonadati</taxon>
        <taxon>Spirochaetota</taxon>
        <taxon>Spirochaetia</taxon>
        <taxon>Leptospirales</taxon>
        <taxon>Leptospiraceae</taxon>
        <taxon>Leptospira</taxon>
    </lineage>
</organism>
<reference evidence="1 2" key="1">
    <citation type="submission" date="2013-01" db="EMBL/GenBank/DDBJ databases">
        <authorList>
            <person name="Harkins D.M."/>
            <person name="Durkin A.S."/>
            <person name="Brinkac L.M."/>
            <person name="Haft D.H."/>
            <person name="Selengut J.D."/>
            <person name="Sanka R."/>
            <person name="DePew J."/>
            <person name="Purushe J."/>
            <person name="Whelen A.C."/>
            <person name="Vinetz J.M."/>
            <person name="Sutton G.G."/>
            <person name="Nierman W.C."/>
            <person name="Fouts D.E."/>
        </authorList>
    </citation>
    <scope>NUCLEOTIDE SEQUENCE [LARGE SCALE GENOMIC DNA]</scope>
    <source>
        <strain evidence="1 2">2007001578</strain>
    </source>
</reference>
<gene>
    <name evidence="1" type="ORF">LEP1GSC035_2615</name>
</gene>
<dbReference type="EMBL" id="AHMH02000041">
    <property type="protein sequence ID" value="EMN01740.1"/>
    <property type="molecule type" value="Genomic_DNA"/>
</dbReference>
<proteinExistence type="predicted"/>
<evidence type="ECO:0000313" key="1">
    <source>
        <dbReference type="EMBL" id="EMN01740.1"/>
    </source>
</evidence>
<accession>A0ABP2TC79</accession>
<protein>
    <submittedName>
        <fullName evidence="1">Uncharacterized protein</fullName>
    </submittedName>
</protein>
<keyword evidence="2" id="KW-1185">Reference proteome</keyword>
<name>A0ABP2TC79_9LEPT</name>